<accession>A0A0C2CSS7</accession>
<name>A0A0C2CSS7_9BACT</name>
<sequence length="114" mass="12508">MLDIVRDALEQRGYRVATTHAPLDCKRMLDEFEPDVFVVDIEMPVLDGPELLRLVRRRSSHDCVVLLFSDRSQADLAATVAACGADGGAQKTPDCGELIAVIERTLAARNQIVS</sequence>
<dbReference type="InterPro" id="IPR001789">
    <property type="entry name" value="Sig_transdc_resp-reg_receiver"/>
</dbReference>
<dbReference type="SMART" id="SM00448">
    <property type="entry name" value="REC"/>
    <property type="match status" value="1"/>
</dbReference>
<reference evidence="4 5" key="1">
    <citation type="submission" date="2014-12" db="EMBL/GenBank/DDBJ databases">
        <title>Genome assembly of Enhygromyxa salina DSM 15201.</title>
        <authorList>
            <person name="Sharma G."/>
            <person name="Subramanian S."/>
        </authorList>
    </citation>
    <scope>NUCLEOTIDE SEQUENCE [LARGE SCALE GENOMIC DNA]</scope>
    <source>
        <strain evidence="4 5">DSM 15201</strain>
    </source>
</reference>
<dbReference type="Gene3D" id="3.40.50.2300">
    <property type="match status" value="1"/>
</dbReference>
<keyword evidence="1 2" id="KW-0597">Phosphoprotein</keyword>
<dbReference type="Pfam" id="PF00072">
    <property type="entry name" value="Response_reg"/>
    <property type="match status" value="1"/>
</dbReference>
<proteinExistence type="predicted"/>
<dbReference type="InterPro" id="IPR011006">
    <property type="entry name" value="CheY-like_superfamily"/>
</dbReference>
<dbReference type="Proteomes" id="UP000031599">
    <property type="component" value="Unassembled WGS sequence"/>
</dbReference>
<feature type="domain" description="Response regulatory" evidence="3">
    <location>
        <begin position="1"/>
        <end position="106"/>
    </location>
</feature>
<evidence type="ECO:0000259" key="3">
    <source>
        <dbReference type="PROSITE" id="PS50110"/>
    </source>
</evidence>
<comment type="caution">
    <text evidence="4">The sequence shown here is derived from an EMBL/GenBank/DDBJ whole genome shotgun (WGS) entry which is preliminary data.</text>
</comment>
<evidence type="ECO:0000313" key="4">
    <source>
        <dbReference type="EMBL" id="KIG14216.1"/>
    </source>
</evidence>
<dbReference type="InterPro" id="IPR050595">
    <property type="entry name" value="Bact_response_regulator"/>
</dbReference>
<dbReference type="EMBL" id="JMCC02000076">
    <property type="protein sequence ID" value="KIG14216.1"/>
    <property type="molecule type" value="Genomic_DNA"/>
</dbReference>
<dbReference type="CDD" id="cd00156">
    <property type="entry name" value="REC"/>
    <property type="match status" value="1"/>
</dbReference>
<protein>
    <recommendedName>
        <fullName evidence="3">Response regulatory domain-containing protein</fullName>
    </recommendedName>
</protein>
<evidence type="ECO:0000256" key="2">
    <source>
        <dbReference type="PROSITE-ProRule" id="PRU00169"/>
    </source>
</evidence>
<dbReference type="GO" id="GO:0000160">
    <property type="term" value="P:phosphorelay signal transduction system"/>
    <property type="evidence" value="ECO:0007669"/>
    <property type="project" value="InterPro"/>
</dbReference>
<gene>
    <name evidence="4" type="ORF">DB30_06965</name>
</gene>
<dbReference type="PROSITE" id="PS50110">
    <property type="entry name" value="RESPONSE_REGULATORY"/>
    <property type="match status" value="1"/>
</dbReference>
<dbReference type="PANTHER" id="PTHR44591:SF3">
    <property type="entry name" value="RESPONSE REGULATORY DOMAIN-CONTAINING PROTEIN"/>
    <property type="match status" value="1"/>
</dbReference>
<dbReference type="PANTHER" id="PTHR44591">
    <property type="entry name" value="STRESS RESPONSE REGULATOR PROTEIN 1"/>
    <property type="match status" value="1"/>
</dbReference>
<dbReference type="SUPFAM" id="SSF52172">
    <property type="entry name" value="CheY-like"/>
    <property type="match status" value="1"/>
</dbReference>
<evidence type="ECO:0000256" key="1">
    <source>
        <dbReference type="ARBA" id="ARBA00022553"/>
    </source>
</evidence>
<feature type="modified residue" description="4-aspartylphosphate" evidence="2">
    <location>
        <position position="40"/>
    </location>
</feature>
<evidence type="ECO:0000313" key="5">
    <source>
        <dbReference type="Proteomes" id="UP000031599"/>
    </source>
</evidence>
<organism evidence="4 5">
    <name type="scientific">Enhygromyxa salina</name>
    <dbReference type="NCBI Taxonomy" id="215803"/>
    <lineage>
        <taxon>Bacteria</taxon>
        <taxon>Pseudomonadati</taxon>
        <taxon>Myxococcota</taxon>
        <taxon>Polyangia</taxon>
        <taxon>Nannocystales</taxon>
        <taxon>Nannocystaceae</taxon>
        <taxon>Enhygromyxa</taxon>
    </lineage>
</organism>
<dbReference type="AlphaFoldDB" id="A0A0C2CSS7"/>